<feature type="compositionally biased region" description="Basic residues" evidence="1">
    <location>
        <begin position="62"/>
        <end position="72"/>
    </location>
</feature>
<evidence type="ECO:0000256" key="1">
    <source>
        <dbReference type="SAM" id="MobiDB-lite"/>
    </source>
</evidence>
<feature type="region of interest" description="Disordered" evidence="1">
    <location>
        <begin position="59"/>
        <end position="84"/>
    </location>
</feature>
<proteinExistence type="predicted"/>
<reference evidence="2" key="1">
    <citation type="submission" date="2018-02" db="EMBL/GenBank/DDBJ databases">
        <authorList>
            <person name="Cohen D.B."/>
            <person name="Kent A.D."/>
        </authorList>
    </citation>
    <scope>NUCLEOTIDE SEQUENCE</scope>
</reference>
<protein>
    <submittedName>
        <fullName evidence="2">Uncharacterized protein</fullName>
    </submittedName>
</protein>
<feature type="region of interest" description="Disordered" evidence="1">
    <location>
        <begin position="151"/>
        <end position="176"/>
    </location>
</feature>
<dbReference type="EMBL" id="OIVN01003780">
    <property type="protein sequence ID" value="SPD13556.1"/>
    <property type="molecule type" value="Genomic_DNA"/>
</dbReference>
<gene>
    <name evidence="2" type="ORF">FSB_LOCUS41438</name>
</gene>
<organism evidence="2">
    <name type="scientific">Fagus sylvatica</name>
    <name type="common">Beechnut</name>
    <dbReference type="NCBI Taxonomy" id="28930"/>
    <lineage>
        <taxon>Eukaryota</taxon>
        <taxon>Viridiplantae</taxon>
        <taxon>Streptophyta</taxon>
        <taxon>Embryophyta</taxon>
        <taxon>Tracheophyta</taxon>
        <taxon>Spermatophyta</taxon>
        <taxon>Magnoliopsida</taxon>
        <taxon>eudicotyledons</taxon>
        <taxon>Gunneridae</taxon>
        <taxon>Pentapetalae</taxon>
        <taxon>rosids</taxon>
        <taxon>fabids</taxon>
        <taxon>Fagales</taxon>
        <taxon>Fagaceae</taxon>
        <taxon>Fagus</taxon>
    </lineage>
</organism>
<name>A0A2N9HGZ6_FAGSY</name>
<sequence length="220" mass="23953">MGGAILTSYIGAVCGDRISRSFGMNGGFFQASKLRQARLHVLSCATGVLGLAAYTRPSHHDLRNRRSRHQLRPRPPPTDRSSPDLLLYGGKTSIGETTRLYAPEKMPATMFTHLVPPHLSKPRTGTSQLRFKKLAPRLDSSEDDLPFGGGNASIGCRTRPHAPVRLWPPSPRASMQKHVRGTRGHASSTRPCQVSPCCATASALIATSARHVAEEKKKKE</sequence>
<dbReference type="AlphaFoldDB" id="A0A2N9HGZ6"/>
<accession>A0A2N9HGZ6</accession>
<evidence type="ECO:0000313" key="2">
    <source>
        <dbReference type="EMBL" id="SPD13556.1"/>
    </source>
</evidence>